<dbReference type="GO" id="GO:0016413">
    <property type="term" value="F:O-acetyltransferase activity"/>
    <property type="evidence" value="ECO:0007669"/>
    <property type="project" value="InterPro"/>
</dbReference>
<evidence type="ECO:0000313" key="3">
    <source>
        <dbReference type="Proteomes" id="UP000287651"/>
    </source>
</evidence>
<dbReference type="InterPro" id="IPR026057">
    <property type="entry name" value="TBL_C"/>
</dbReference>
<comment type="caution">
    <text evidence="2">The sequence shown here is derived from an EMBL/GenBank/DDBJ whole genome shotgun (WGS) entry which is preliminary data.</text>
</comment>
<dbReference type="Pfam" id="PF13839">
    <property type="entry name" value="PC-Esterase"/>
    <property type="match status" value="1"/>
</dbReference>
<name>A0A427B5N7_ENSVE</name>
<dbReference type="InterPro" id="IPR029962">
    <property type="entry name" value="TBL"/>
</dbReference>
<dbReference type="PANTHER" id="PTHR32285:SF10">
    <property type="entry name" value="XYLAN O-ACETYLTRANSFERASE 1"/>
    <property type="match status" value="1"/>
</dbReference>
<protein>
    <submittedName>
        <fullName evidence="2">Uncharacterized protein</fullName>
    </submittedName>
</protein>
<dbReference type="PANTHER" id="PTHR32285">
    <property type="entry name" value="PROTEIN TRICHOME BIREFRINGENCE-LIKE 9-RELATED"/>
    <property type="match status" value="1"/>
</dbReference>
<evidence type="ECO:0000313" key="2">
    <source>
        <dbReference type="EMBL" id="RRT83778.1"/>
    </source>
</evidence>
<dbReference type="EMBL" id="AMZH03000432">
    <property type="protein sequence ID" value="RRT83778.1"/>
    <property type="molecule type" value="Genomic_DNA"/>
</dbReference>
<sequence length="109" mass="12772">MFVGDSLNRNQWESMVCLVQSTIPWGKKTLTKHGSLSVFRTEEYNATVEFYWAPFLVESNSDDPNIHSIQNRIIMADSIAKHGKHWQGVDYLIFNTYIWWMNTAKMKLL</sequence>
<reference evidence="2 3" key="1">
    <citation type="journal article" date="2014" name="Agronomy (Basel)">
        <title>A Draft Genome Sequence for Ensete ventricosum, the Drought-Tolerant Tree Against Hunger.</title>
        <authorList>
            <person name="Harrison J."/>
            <person name="Moore K.A."/>
            <person name="Paszkiewicz K."/>
            <person name="Jones T."/>
            <person name="Grant M."/>
            <person name="Ambacheew D."/>
            <person name="Muzemil S."/>
            <person name="Studholme D.J."/>
        </authorList>
    </citation>
    <scope>NUCLEOTIDE SEQUENCE [LARGE SCALE GENOMIC DNA]</scope>
</reference>
<organism evidence="2 3">
    <name type="scientific">Ensete ventricosum</name>
    <name type="common">Abyssinian banana</name>
    <name type="synonym">Musa ensete</name>
    <dbReference type="NCBI Taxonomy" id="4639"/>
    <lineage>
        <taxon>Eukaryota</taxon>
        <taxon>Viridiplantae</taxon>
        <taxon>Streptophyta</taxon>
        <taxon>Embryophyta</taxon>
        <taxon>Tracheophyta</taxon>
        <taxon>Spermatophyta</taxon>
        <taxon>Magnoliopsida</taxon>
        <taxon>Liliopsida</taxon>
        <taxon>Zingiberales</taxon>
        <taxon>Musaceae</taxon>
        <taxon>Ensete</taxon>
    </lineage>
</organism>
<dbReference type="AlphaFoldDB" id="A0A427B5N7"/>
<dbReference type="Proteomes" id="UP000287651">
    <property type="component" value="Unassembled WGS sequence"/>
</dbReference>
<evidence type="ECO:0000256" key="1">
    <source>
        <dbReference type="ARBA" id="ARBA00007727"/>
    </source>
</evidence>
<dbReference type="GO" id="GO:0005794">
    <property type="term" value="C:Golgi apparatus"/>
    <property type="evidence" value="ECO:0007669"/>
    <property type="project" value="TreeGrafter"/>
</dbReference>
<accession>A0A427B5N7</accession>
<comment type="similarity">
    <text evidence="1">Belongs to the PC-esterase family. TBL subfamily.</text>
</comment>
<gene>
    <name evidence="2" type="ORF">B296_00005928</name>
</gene>
<proteinExistence type="inferred from homology"/>